<proteinExistence type="predicted"/>
<name>A0A9W4WNI0_9PEZI</name>
<keyword evidence="7" id="KW-1185">Reference proteome</keyword>
<accession>A0A9W4WNI0</accession>
<keyword evidence="2 4" id="KW-0442">Lipid degradation</keyword>
<protein>
    <recommendedName>
        <fullName evidence="5">PNPLA domain-containing protein</fullName>
    </recommendedName>
</protein>
<evidence type="ECO:0000256" key="3">
    <source>
        <dbReference type="ARBA" id="ARBA00023098"/>
    </source>
</evidence>
<dbReference type="Proteomes" id="UP001152533">
    <property type="component" value="Unassembled WGS sequence"/>
</dbReference>
<dbReference type="AlphaFoldDB" id="A0A9W4WNI0"/>
<keyword evidence="1 4" id="KW-0378">Hydrolase</keyword>
<evidence type="ECO:0000256" key="1">
    <source>
        <dbReference type="ARBA" id="ARBA00022801"/>
    </source>
</evidence>
<dbReference type="PANTHER" id="PTHR24185">
    <property type="entry name" value="CALCIUM-INDEPENDENT PHOSPHOLIPASE A2-GAMMA"/>
    <property type="match status" value="1"/>
</dbReference>
<feature type="active site" description="Proton acceptor" evidence="4">
    <location>
        <position position="420"/>
    </location>
</feature>
<dbReference type="SUPFAM" id="SSF52151">
    <property type="entry name" value="FabD/lysophospholipase-like"/>
    <property type="match status" value="1"/>
</dbReference>
<sequence length="642" mass="71624">MFKLSRGLLRQLTSRSPSPLHKTGINYVTALDLERTPQPLQEANKWLADAWCSWVEQATSEDEVLQMRLPILAHAIAIDAATLYKGFCTKVVYDKLHRDIVTEALRRQRVVPTAHGIAEVSSRVYKIAETTLDHTPRHYETSRVELLRGHQPNLANFRSSQLCLLCSVRPADIFLPCECAVCETCCRIYGRQSMGTVTAFDQCIWCGMLFASGCAIRLKPITTGCRVLALDGGGVKGIIQLQVLENIQRLTKLPIRVFFDLAIGTSVGGINALSIGVMQWPLDRCKKIFVEVAKKIFPKATTTAGRWCQKMAQLLRFVFKDGIYSPSGPVLRSIVGDARLRGPRASLYETKPYEQMSVAVTTIESETSASRLLTTYMGPVTYDNNGKLASDILVREAAETTSAAPCLFPAKRIGGCVLYDGIDIPLPHVQSEVRRLFPTKESPDYILSLGCGAATAAPNTRLGCLSRLNHHQLNGMSGHQQYAKLCVTDGHSKIVRVDPVLAMEEVALDDSSAVRRLISQLKRQLGIDAELWAKMRQTSFAMISALFYFQLQNTPNVVGRHREVRCEGTVACRYEDDAAIMKILTAEYRGLMVLVDGKEYGLLPRGRAEVTFRVSSWSRRIDIRVKHNENTNLYNYTWCKSQ</sequence>
<dbReference type="PANTHER" id="PTHR24185:SF1">
    <property type="entry name" value="CALCIUM-INDEPENDENT PHOSPHOLIPASE A2-GAMMA"/>
    <property type="match status" value="1"/>
</dbReference>
<organism evidence="6 7">
    <name type="scientific">Colletotrichum noveboracense</name>
    <dbReference type="NCBI Taxonomy" id="2664923"/>
    <lineage>
        <taxon>Eukaryota</taxon>
        <taxon>Fungi</taxon>
        <taxon>Dikarya</taxon>
        <taxon>Ascomycota</taxon>
        <taxon>Pezizomycotina</taxon>
        <taxon>Sordariomycetes</taxon>
        <taxon>Hypocreomycetidae</taxon>
        <taxon>Glomerellales</taxon>
        <taxon>Glomerellaceae</taxon>
        <taxon>Colletotrichum</taxon>
        <taxon>Colletotrichum gloeosporioides species complex</taxon>
    </lineage>
</organism>
<evidence type="ECO:0000313" key="7">
    <source>
        <dbReference type="Proteomes" id="UP001152533"/>
    </source>
</evidence>
<dbReference type="Gene3D" id="3.40.1090.10">
    <property type="entry name" value="Cytosolic phospholipase A2 catalytic domain"/>
    <property type="match status" value="1"/>
</dbReference>
<dbReference type="GO" id="GO:0016020">
    <property type="term" value="C:membrane"/>
    <property type="evidence" value="ECO:0007669"/>
    <property type="project" value="TreeGrafter"/>
</dbReference>
<dbReference type="InterPro" id="IPR016035">
    <property type="entry name" value="Acyl_Trfase/lysoPLipase"/>
</dbReference>
<feature type="short sequence motif" description="GXSXG" evidence="4">
    <location>
        <begin position="264"/>
        <end position="268"/>
    </location>
</feature>
<keyword evidence="3 4" id="KW-0443">Lipid metabolism</keyword>
<dbReference type="GO" id="GO:0047499">
    <property type="term" value="F:calcium-independent phospholipase A2 activity"/>
    <property type="evidence" value="ECO:0007669"/>
    <property type="project" value="TreeGrafter"/>
</dbReference>
<dbReference type="Pfam" id="PF01734">
    <property type="entry name" value="Patatin"/>
    <property type="match status" value="1"/>
</dbReference>
<gene>
    <name evidence="6" type="ORF">CGXH109_LOCUS147813</name>
</gene>
<evidence type="ECO:0000256" key="4">
    <source>
        <dbReference type="PROSITE-ProRule" id="PRU01161"/>
    </source>
</evidence>
<comment type="caution">
    <text evidence="6">The sequence shown here is derived from an EMBL/GenBank/DDBJ whole genome shotgun (WGS) entry which is preliminary data.</text>
</comment>
<dbReference type="EMBL" id="CAMGZC010002825">
    <property type="protein sequence ID" value="CAI0655320.1"/>
    <property type="molecule type" value="Genomic_DNA"/>
</dbReference>
<feature type="active site" description="Nucleophile" evidence="4">
    <location>
        <position position="266"/>
    </location>
</feature>
<comment type="caution">
    <text evidence="4">Lacks conserved residue(s) required for the propagation of feature annotation.</text>
</comment>
<dbReference type="GO" id="GO:0016042">
    <property type="term" value="P:lipid catabolic process"/>
    <property type="evidence" value="ECO:0007669"/>
    <property type="project" value="UniProtKB-UniRule"/>
</dbReference>
<dbReference type="PROSITE" id="PS51635">
    <property type="entry name" value="PNPLA"/>
    <property type="match status" value="1"/>
</dbReference>
<evidence type="ECO:0000259" key="5">
    <source>
        <dbReference type="PROSITE" id="PS51635"/>
    </source>
</evidence>
<feature type="short sequence motif" description="GXGXXG" evidence="4">
    <location>
        <begin position="232"/>
        <end position="237"/>
    </location>
</feature>
<dbReference type="GO" id="GO:0019369">
    <property type="term" value="P:arachidonate metabolic process"/>
    <property type="evidence" value="ECO:0007669"/>
    <property type="project" value="TreeGrafter"/>
</dbReference>
<dbReference type="CDD" id="cd07199">
    <property type="entry name" value="Pat17_PNPLA8_PNPLA9_like"/>
    <property type="match status" value="1"/>
</dbReference>
<dbReference type="InterPro" id="IPR002641">
    <property type="entry name" value="PNPLA_dom"/>
</dbReference>
<evidence type="ECO:0000256" key="2">
    <source>
        <dbReference type="ARBA" id="ARBA00022963"/>
    </source>
</evidence>
<feature type="domain" description="PNPLA" evidence="5">
    <location>
        <begin position="228"/>
        <end position="434"/>
    </location>
</feature>
<evidence type="ECO:0000313" key="6">
    <source>
        <dbReference type="EMBL" id="CAI0655320.1"/>
    </source>
</evidence>
<dbReference type="GO" id="GO:0046486">
    <property type="term" value="P:glycerolipid metabolic process"/>
    <property type="evidence" value="ECO:0007669"/>
    <property type="project" value="UniProtKB-ARBA"/>
</dbReference>
<reference evidence="6" key="1">
    <citation type="submission" date="2022-08" db="EMBL/GenBank/DDBJ databases">
        <authorList>
            <person name="Giroux E."/>
            <person name="Giroux E."/>
        </authorList>
    </citation>
    <scope>NUCLEOTIDE SEQUENCE</scope>
    <source>
        <strain evidence="6">H1091258</strain>
    </source>
</reference>